<evidence type="ECO:0000313" key="2">
    <source>
        <dbReference type="EMBL" id="VDI10368.1"/>
    </source>
</evidence>
<organism evidence="2 3">
    <name type="scientific">Mytilus galloprovincialis</name>
    <name type="common">Mediterranean mussel</name>
    <dbReference type="NCBI Taxonomy" id="29158"/>
    <lineage>
        <taxon>Eukaryota</taxon>
        <taxon>Metazoa</taxon>
        <taxon>Spiralia</taxon>
        <taxon>Lophotrochozoa</taxon>
        <taxon>Mollusca</taxon>
        <taxon>Bivalvia</taxon>
        <taxon>Autobranchia</taxon>
        <taxon>Pteriomorphia</taxon>
        <taxon>Mytilida</taxon>
        <taxon>Mytiloidea</taxon>
        <taxon>Mytilidae</taxon>
        <taxon>Mytilinae</taxon>
        <taxon>Mytilus</taxon>
    </lineage>
</organism>
<protein>
    <recommendedName>
        <fullName evidence="4">SGNH hydrolase-type esterase domain-containing protein</fullName>
    </recommendedName>
</protein>
<feature type="compositionally biased region" description="Basic and acidic residues" evidence="1">
    <location>
        <begin position="161"/>
        <end position="176"/>
    </location>
</feature>
<feature type="compositionally biased region" description="Polar residues" evidence="1">
    <location>
        <begin position="692"/>
        <end position="703"/>
    </location>
</feature>
<feature type="region of interest" description="Disordered" evidence="1">
    <location>
        <begin position="197"/>
        <end position="248"/>
    </location>
</feature>
<dbReference type="InterPro" id="IPR036514">
    <property type="entry name" value="SGNH_hydro_sf"/>
</dbReference>
<feature type="compositionally biased region" description="Basic and acidic residues" evidence="1">
    <location>
        <begin position="219"/>
        <end position="228"/>
    </location>
</feature>
<dbReference type="CDD" id="cd00229">
    <property type="entry name" value="SGNH_hydrolase"/>
    <property type="match status" value="1"/>
</dbReference>
<gene>
    <name evidence="2" type="ORF">MGAL_10B039252</name>
</gene>
<dbReference type="SUPFAM" id="SSF52266">
    <property type="entry name" value="SGNH hydrolase"/>
    <property type="match status" value="1"/>
</dbReference>
<feature type="compositionally biased region" description="Polar residues" evidence="1">
    <location>
        <begin position="230"/>
        <end position="239"/>
    </location>
</feature>
<evidence type="ECO:0000313" key="3">
    <source>
        <dbReference type="Proteomes" id="UP000596742"/>
    </source>
</evidence>
<feature type="compositionally biased region" description="Polar residues" evidence="1">
    <location>
        <begin position="203"/>
        <end position="218"/>
    </location>
</feature>
<sequence>MSSLEMPPFPFTSDNSTFNYDEYIQSLKLPPFEPSKIEKIPYETIKINQYKPKASMYSFHTSKERLHLWIKSMTMRYWEQLGKNKQFSINWEEINSEKTHEIQIKVDNDKMTKVDNPRLFLIKIYLKTGTITIQGNGYTVFGEEEFPKLLEFVNACRSKDQNDNLDNKDPIETNIEREEDQDSDTKLKKVINESETELKETVELNTESELQVHVSPSPSKKDETKESISEDQTLDNTNEYFGDKSTDELDPLNTTLIDLDPVSLNKVCNPSPTRKSKQTRSTDIKKLSEKLDKQIELNQNLTSSIQRIEGKICNLYSCRIDIDNIQPIIEIMNQKIIAVETQVKTNSTNDNTIRSKDQTIEKLITEKSKDFDHYNRQLQEKSEEVIEKLHIIHQLELRVKDLEHHKHKPAIIEKEECEKEIGNTSYNVHTQNRFSILQEKEIPTQLESIQKDKKYEDTQTTDNKVDLLIISDSHANYLKEKRLYKYKKVKIHILTEGKKNVNGAKEFILNTTIQSDNVVVIVGSNDLSKARSSAEKIMKEVESLISEFQEKNPNSKLHVSPLFHRLKQEVFNNNVDEINFKLRHLASNKVYILKNPYINKLNEYFFSDGVHFTALGTSELAKMIKNNLNEHLGMESYSNYTTNQGPERSQNRNNGYKGFQDPLDRNNRFKGFQDPLNRNNQYKGSEDPFYSRNPQSNPGLSPNERNVLMRLLNI</sequence>
<dbReference type="Proteomes" id="UP000596742">
    <property type="component" value="Unassembled WGS sequence"/>
</dbReference>
<proteinExistence type="predicted"/>
<evidence type="ECO:0000256" key="1">
    <source>
        <dbReference type="SAM" id="MobiDB-lite"/>
    </source>
</evidence>
<feature type="region of interest" description="Disordered" evidence="1">
    <location>
        <begin position="161"/>
        <end position="185"/>
    </location>
</feature>
<dbReference type="Gene3D" id="3.40.50.1110">
    <property type="entry name" value="SGNH hydrolase"/>
    <property type="match status" value="1"/>
</dbReference>
<feature type="compositionally biased region" description="Polar residues" evidence="1">
    <location>
        <begin position="636"/>
        <end position="654"/>
    </location>
</feature>
<dbReference type="AlphaFoldDB" id="A0A8B6CV66"/>
<keyword evidence="3" id="KW-1185">Reference proteome</keyword>
<accession>A0A8B6CV66</accession>
<reference evidence="2" key="1">
    <citation type="submission" date="2018-11" db="EMBL/GenBank/DDBJ databases">
        <authorList>
            <person name="Alioto T."/>
            <person name="Alioto T."/>
        </authorList>
    </citation>
    <scope>NUCLEOTIDE SEQUENCE</scope>
</reference>
<dbReference type="OrthoDB" id="10282847at2759"/>
<name>A0A8B6CV66_MYTGA</name>
<comment type="caution">
    <text evidence="2">The sequence shown here is derived from an EMBL/GenBank/DDBJ whole genome shotgun (WGS) entry which is preliminary data.</text>
</comment>
<dbReference type="EMBL" id="UYJE01002402">
    <property type="protein sequence ID" value="VDI10368.1"/>
    <property type="molecule type" value="Genomic_DNA"/>
</dbReference>
<feature type="region of interest" description="Disordered" evidence="1">
    <location>
        <begin position="636"/>
        <end position="703"/>
    </location>
</feature>
<evidence type="ECO:0008006" key="4">
    <source>
        <dbReference type="Google" id="ProtNLM"/>
    </source>
</evidence>